<evidence type="ECO:0000256" key="3">
    <source>
        <dbReference type="ARBA" id="ARBA00022536"/>
    </source>
</evidence>
<feature type="domain" description="Bulb-type lectin" evidence="23">
    <location>
        <begin position="25"/>
        <end position="141"/>
    </location>
</feature>
<dbReference type="EC" id="2.7.11.1" evidence="18"/>
<evidence type="ECO:0000256" key="20">
    <source>
        <dbReference type="SAM" id="Phobius"/>
    </source>
</evidence>
<evidence type="ECO:0000256" key="19">
    <source>
        <dbReference type="PROSITE-ProRule" id="PRU10141"/>
    </source>
</evidence>
<dbReference type="InterPro" id="IPR001480">
    <property type="entry name" value="Bulb-type_lectin_dom"/>
</dbReference>
<dbReference type="PROSITE" id="PS00107">
    <property type="entry name" value="PROTEIN_KINASE_ATP"/>
    <property type="match status" value="1"/>
</dbReference>
<dbReference type="Pfam" id="PF00069">
    <property type="entry name" value="Pkinase"/>
    <property type="match status" value="1"/>
</dbReference>
<gene>
    <name evidence="25" type="primary">LOC18592578</name>
</gene>
<keyword evidence="13" id="KW-1015">Disulfide bond</keyword>
<keyword evidence="9 18" id="KW-0418">Kinase</keyword>
<dbReference type="GO" id="GO:0030246">
    <property type="term" value="F:carbohydrate binding"/>
    <property type="evidence" value="ECO:0007669"/>
    <property type="project" value="UniProtKB-KW"/>
</dbReference>
<dbReference type="FunFam" id="1.10.510.10:FF:000237">
    <property type="entry name" value="G-type lectin S-receptor-like serine/threonine-protein kinase"/>
    <property type="match status" value="1"/>
</dbReference>
<dbReference type="PROSITE" id="PS50011">
    <property type="entry name" value="PROTEIN_KINASE_DOM"/>
    <property type="match status" value="1"/>
</dbReference>
<feature type="domain" description="Protein kinase" evidence="22">
    <location>
        <begin position="487"/>
        <end position="768"/>
    </location>
</feature>
<dbReference type="SUPFAM" id="SSF56112">
    <property type="entry name" value="Protein kinase-like (PK-like)"/>
    <property type="match status" value="1"/>
</dbReference>
<dbReference type="GO" id="GO:0005524">
    <property type="term" value="F:ATP binding"/>
    <property type="evidence" value="ECO:0007669"/>
    <property type="project" value="UniProtKB-UniRule"/>
</dbReference>
<protein>
    <recommendedName>
        <fullName evidence="18">Receptor-like serine/threonine-protein kinase</fullName>
        <ecNumber evidence="18">2.7.11.1</ecNumber>
    </recommendedName>
</protein>
<evidence type="ECO:0000256" key="11">
    <source>
        <dbReference type="ARBA" id="ARBA00022989"/>
    </source>
</evidence>
<keyword evidence="11 20" id="KW-1133">Transmembrane helix</keyword>
<dbReference type="KEGG" id="tcc:18592578"/>
<dbReference type="SMART" id="SM00108">
    <property type="entry name" value="B_lectin"/>
    <property type="match status" value="1"/>
</dbReference>
<dbReference type="PROSITE" id="PS50927">
    <property type="entry name" value="BULB_LECTIN"/>
    <property type="match status" value="1"/>
</dbReference>
<dbReference type="InterPro" id="IPR011009">
    <property type="entry name" value="Kinase-like_dom_sf"/>
</dbReference>
<evidence type="ECO:0000259" key="23">
    <source>
        <dbReference type="PROSITE" id="PS50927"/>
    </source>
</evidence>
<keyword evidence="14" id="KW-0675">Receptor</keyword>
<name>A0AB32WT54_THECC</name>
<dbReference type="PANTHER" id="PTHR47976:SF102">
    <property type="entry name" value="G-TYPE LECTIN S-RECEPTOR-LIKE SERINE_THREONINE-PROTEIN KINASE LECRK3"/>
    <property type="match status" value="1"/>
</dbReference>
<dbReference type="Pfam" id="PF00954">
    <property type="entry name" value="S_locus_glycop"/>
    <property type="match status" value="1"/>
</dbReference>
<dbReference type="PROSITE" id="PS00108">
    <property type="entry name" value="PROTEIN_KINASE_ST"/>
    <property type="match status" value="1"/>
</dbReference>
<dbReference type="SUPFAM" id="SSF51110">
    <property type="entry name" value="alpha-D-mannose-specific plant lectins"/>
    <property type="match status" value="2"/>
</dbReference>
<dbReference type="Gene3D" id="1.10.510.10">
    <property type="entry name" value="Transferase(Phosphotransferase) domain 1"/>
    <property type="match status" value="1"/>
</dbReference>
<dbReference type="AlphaFoldDB" id="A0AB32WT54"/>
<evidence type="ECO:0000313" key="24">
    <source>
        <dbReference type="Proteomes" id="UP000694886"/>
    </source>
</evidence>
<keyword evidence="3" id="KW-0245">EGF-like domain</keyword>
<feature type="signal peptide" evidence="21">
    <location>
        <begin position="1"/>
        <end position="19"/>
    </location>
</feature>
<dbReference type="Proteomes" id="UP000694886">
    <property type="component" value="Chromosome 8"/>
</dbReference>
<keyword evidence="15" id="KW-0325">Glycoprotein</keyword>
<dbReference type="InterPro" id="IPR008271">
    <property type="entry name" value="Ser/Thr_kinase_AS"/>
</dbReference>
<feature type="transmembrane region" description="Helical" evidence="20">
    <location>
        <begin position="427"/>
        <end position="450"/>
    </location>
</feature>
<reference evidence="24" key="1">
    <citation type="journal article" date="1997" name="Nucleic Acids Res.">
        <title>tRNAscan-SE: a program for improved detection of transfer RNA genes in genomic sequence.</title>
        <authorList>
            <person name="Lowe T.M."/>
            <person name="Eddy S.R."/>
        </authorList>
    </citation>
    <scope>NUCLEOTIDE SEQUENCE [LARGE SCALE GENOMIC DNA]</scope>
    <source>
        <strain evidence="24">r\B97-61/B2</strain>
    </source>
</reference>
<dbReference type="Pfam" id="PF01453">
    <property type="entry name" value="B_lectin"/>
    <property type="match status" value="1"/>
</dbReference>
<dbReference type="Gene3D" id="2.90.10.10">
    <property type="entry name" value="Bulb-type lectin domain"/>
    <property type="match status" value="2"/>
</dbReference>
<comment type="catalytic activity">
    <reaction evidence="17 18">
        <text>L-seryl-[protein] + ATP = O-phospho-L-seryl-[protein] + ADP + H(+)</text>
        <dbReference type="Rhea" id="RHEA:17989"/>
        <dbReference type="Rhea" id="RHEA-COMP:9863"/>
        <dbReference type="Rhea" id="RHEA-COMP:11604"/>
        <dbReference type="ChEBI" id="CHEBI:15378"/>
        <dbReference type="ChEBI" id="CHEBI:29999"/>
        <dbReference type="ChEBI" id="CHEBI:30616"/>
        <dbReference type="ChEBI" id="CHEBI:83421"/>
        <dbReference type="ChEBI" id="CHEBI:456216"/>
        <dbReference type="EC" id="2.7.11.1"/>
    </reaction>
</comment>
<comment type="subcellular location">
    <subcellularLocation>
        <location evidence="1">Membrane</location>
        <topology evidence="1">Single-pass type I membrane protein</topology>
    </subcellularLocation>
</comment>
<evidence type="ECO:0000256" key="6">
    <source>
        <dbReference type="ARBA" id="ARBA00022729"/>
    </source>
</evidence>
<evidence type="ECO:0000256" key="15">
    <source>
        <dbReference type="ARBA" id="ARBA00023180"/>
    </source>
</evidence>
<dbReference type="FunFam" id="2.90.10.10:FF:000026">
    <property type="entry name" value="Serine/threonine-protein kinase"/>
    <property type="match status" value="1"/>
</dbReference>
<comment type="catalytic activity">
    <reaction evidence="16 18">
        <text>L-threonyl-[protein] + ATP = O-phospho-L-threonyl-[protein] + ADP + H(+)</text>
        <dbReference type="Rhea" id="RHEA:46608"/>
        <dbReference type="Rhea" id="RHEA-COMP:11060"/>
        <dbReference type="Rhea" id="RHEA-COMP:11605"/>
        <dbReference type="ChEBI" id="CHEBI:15378"/>
        <dbReference type="ChEBI" id="CHEBI:30013"/>
        <dbReference type="ChEBI" id="CHEBI:30616"/>
        <dbReference type="ChEBI" id="CHEBI:61977"/>
        <dbReference type="ChEBI" id="CHEBI:456216"/>
        <dbReference type="EC" id="2.7.11.1"/>
    </reaction>
</comment>
<evidence type="ECO:0000256" key="4">
    <source>
        <dbReference type="ARBA" id="ARBA00022679"/>
    </source>
</evidence>
<evidence type="ECO:0000256" key="12">
    <source>
        <dbReference type="ARBA" id="ARBA00023136"/>
    </source>
</evidence>
<keyword evidence="4 18" id="KW-0808">Transferase</keyword>
<evidence type="ECO:0000256" key="2">
    <source>
        <dbReference type="ARBA" id="ARBA00022527"/>
    </source>
</evidence>
<evidence type="ECO:0000256" key="21">
    <source>
        <dbReference type="SAM" id="SignalP"/>
    </source>
</evidence>
<dbReference type="Gene3D" id="3.30.200.20">
    <property type="entry name" value="Phosphorylase Kinase, domain 1"/>
    <property type="match status" value="1"/>
</dbReference>
<evidence type="ECO:0000256" key="17">
    <source>
        <dbReference type="ARBA" id="ARBA00048679"/>
    </source>
</evidence>
<evidence type="ECO:0000313" key="25">
    <source>
        <dbReference type="RefSeq" id="XP_017981495.1"/>
    </source>
</evidence>
<evidence type="ECO:0000256" key="7">
    <source>
        <dbReference type="ARBA" id="ARBA00022734"/>
    </source>
</evidence>
<dbReference type="InterPro" id="IPR017441">
    <property type="entry name" value="Protein_kinase_ATP_BS"/>
</dbReference>
<dbReference type="RefSeq" id="XP_017981495.1">
    <property type="nucleotide sequence ID" value="XM_018126006.1"/>
</dbReference>
<feature type="binding site" evidence="19">
    <location>
        <position position="516"/>
    </location>
    <ligand>
        <name>ATP</name>
        <dbReference type="ChEBI" id="CHEBI:30616"/>
    </ligand>
</feature>
<dbReference type="InterPro" id="IPR051343">
    <property type="entry name" value="G-type_lectin_kinases/EP1-like"/>
</dbReference>
<keyword evidence="8 18" id="KW-0547">Nucleotide-binding</keyword>
<dbReference type="FunFam" id="2.90.10.10:FF:000013">
    <property type="entry name" value="G-type lectin S-receptor-like serine/threonine-protein kinase LECRK1"/>
    <property type="match status" value="1"/>
</dbReference>
<evidence type="ECO:0000256" key="14">
    <source>
        <dbReference type="ARBA" id="ARBA00023170"/>
    </source>
</evidence>
<sequence>MALVLFLLLLPSIFFTTEAQIRDSNISLGSSCSPTNNSYWLSASRRFAFGFYPYGNGFSVGIWYESIPQKTVVWTANRDEPPFPADATLLLSTDGRLVVQQKQGQETLIANASFASSASMLDSGNFVLFDSSSDIIWQTFDSPTDTILPGQRLLPDHNLVSDVSETNHARGKFQLIMQRNGNLAQYPLDSVEQEAAYWNTGTFNAGDNVTLNLDSNGQLYLINSTALVVKNITKKVSVSGKLIYRATIDADGIFRLYSHSFNQSGNWSIEWSSSNNRCVPKGLCGVNSYCTLMDREPVCQCPLGFDFIDQGQKDLGCQKIYSADACTRKSKQSFDVYELSSVTWEEDPYATLQELSKDDCREECFRDCNCEVALYGSARQICKKLKLPLRYGRRRLGGRWTTFVKIGTGVRTIVGGKGKKSEVRMDIFITGIGSLTLAFFVLASSGIFIYRHRIQQSRRVSDLRDNGFVEEVTLKSFTYEELKHATNNFTDNIGKGAFGTVFRGVISNGKKIVAIKRLEKVVAEGEREFRNEVKAIGQTHHKNLVQLLGYCYDGTNRLLVYEYKRNGSLADFLFRSSLKINWEGRIAIILNIARGIFYLHEECEIRIIHCDIKPENILLDDKGYAKIADFGLAKLLMPNQSKTYTGIRGTRGYVAPEWHRNLPITVKADVYSFGIMLFEIICCRRNVEADVPDNEAVLVNWVYDCFKANELEKLLQEDEVEKEKLERVVKVGLWCTQDEPSSRPSMKKVILMLEGTVNVPDPPCPTFFLAPHRPYLSSAENNEV</sequence>
<keyword evidence="10 18" id="KW-0067">ATP-binding</keyword>
<keyword evidence="2 18" id="KW-0723">Serine/threonine-protein kinase</keyword>
<evidence type="ECO:0000259" key="22">
    <source>
        <dbReference type="PROSITE" id="PS50011"/>
    </source>
</evidence>
<feature type="chain" id="PRO_5044300956" description="Receptor-like serine/threonine-protein kinase" evidence="21">
    <location>
        <begin position="20"/>
        <end position="784"/>
    </location>
</feature>
<reference evidence="25" key="2">
    <citation type="submission" date="2025-08" db="UniProtKB">
        <authorList>
            <consortium name="RefSeq"/>
        </authorList>
    </citation>
    <scope>IDENTIFICATION</scope>
</reference>
<dbReference type="PANTHER" id="PTHR47976">
    <property type="entry name" value="G-TYPE LECTIN S-RECEPTOR-LIKE SERINE/THREONINE-PROTEIN KINASE SD2-5"/>
    <property type="match status" value="1"/>
</dbReference>
<keyword evidence="6 21" id="KW-0732">Signal</keyword>
<dbReference type="GO" id="GO:0016020">
    <property type="term" value="C:membrane"/>
    <property type="evidence" value="ECO:0007669"/>
    <property type="project" value="UniProtKB-SubCell"/>
</dbReference>
<dbReference type="InterPro" id="IPR000719">
    <property type="entry name" value="Prot_kinase_dom"/>
</dbReference>
<evidence type="ECO:0000256" key="16">
    <source>
        <dbReference type="ARBA" id="ARBA00047899"/>
    </source>
</evidence>
<dbReference type="GO" id="GO:0004674">
    <property type="term" value="F:protein serine/threonine kinase activity"/>
    <property type="evidence" value="ECO:0007669"/>
    <property type="project" value="UniProtKB-KW"/>
</dbReference>
<dbReference type="PIRSF" id="PIRSF000641">
    <property type="entry name" value="SRK"/>
    <property type="match status" value="1"/>
</dbReference>
<evidence type="ECO:0000256" key="5">
    <source>
        <dbReference type="ARBA" id="ARBA00022692"/>
    </source>
</evidence>
<organism evidence="24 25">
    <name type="scientific">Theobroma cacao</name>
    <name type="common">Cacao</name>
    <name type="synonym">Cocoa</name>
    <dbReference type="NCBI Taxonomy" id="3641"/>
    <lineage>
        <taxon>Eukaryota</taxon>
        <taxon>Viridiplantae</taxon>
        <taxon>Streptophyta</taxon>
        <taxon>Embryophyta</taxon>
        <taxon>Tracheophyta</taxon>
        <taxon>Spermatophyta</taxon>
        <taxon>Magnoliopsida</taxon>
        <taxon>eudicotyledons</taxon>
        <taxon>Gunneridae</taxon>
        <taxon>Pentapetalae</taxon>
        <taxon>rosids</taxon>
        <taxon>malvids</taxon>
        <taxon>Malvales</taxon>
        <taxon>Malvaceae</taxon>
        <taxon>Byttnerioideae</taxon>
        <taxon>Theobroma</taxon>
    </lineage>
</organism>
<evidence type="ECO:0000256" key="8">
    <source>
        <dbReference type="ARBA" id="ARBA00022741"/>
    </source>
</evidence>
<evidence type="ECO:0000256" key="10">
    <source>
        <dbReference type="ARBA" id="ARBA00022840"/>
    </source>
</evidence>
<accession>A0AB32WT54</accession>
<dbReference type="GO" id="GO:0048544">
    <property type="term" value="P:recognition of pollen"/>
    <property type="evidence" value="ECO:0007669"/>
    <property type="project" value="InterPro"/>
</dbReference>
<dbReference type="FunFam" id="3.30.200.20:FF:000059">
    <property type="entry name" value="S-receptor-like serine/threonine-protein kinase"/>
    <property type="match status" value="1"/>
</dbReference>
<dbReference type="SMART" id="SM00220">
    <property type="entry name" value="S_TKc"/>
    <property type="match status" value="1"/>
</dbReference>
<keyword evidence="7" id="KW-0430">Lectin</keyword>
<dbReference type="InterPro" id="IPR036426">
    <property type="entry name" value="Bulb-type_lectin_dom_sf"/>
</dbReference>
<evidence type="ECO:0000256" key="1">
    <source>
        <dbReference type="ARBA" id="ARBA00004479"/>
    </source>
</evidence>
<proteinExistence type="inferred from homology"/>
<dbReference type="InterPro" id="IPR024171">
    <property type="entry name" value="SRK-like_kinase"/>
</dbReference>
<evidence type="ECO:0000256" key="13">
    <source>
        <dbReference type="ARBA" id="ARBA00023157"/>
    </source>
</evidence>
<dbReference type="FunFam" id="2.90.10.30:FF:000001">
    <property type="entry name" value="Serine/threonine-protein kinase"/>
    <property type="match status" value="1"/>
</dbReference>
<keyword evidence="5 20" id="KW-0812">Transmembrane</keyword>
<dbReference type="GeneID" id="18592578"/>
<dbReference type="InterPro" id="IPR000858">
    <property type="entry name" value="S_locus_glycoprot_dom"/>
</dbReference>
<dbReference type="Gramene" id="Tc08v2_t012920.1">
    <property type="protein sequence ID" value="Tc08v2_p012920.1"/>
    <property type="gene ID" value="Tc08v2_g012920"/>
</dbReference>
<evidence type="ECO:0000256" key="9">
    <source>
        <dbReference type="ARBA" id="ARBA00022777"/>
    </source>
</evidence>
<evidence type="ECO:0000256" key="18">
    <source>
        <dbReference type="PIRNR" id="PIRNR000641"/>
    </source>
</evidence>
<comment type="similarity">
    <text evidence="18">Belongs to the protein kinase superfamily. Ser/Thr protein kinase family.</text>
</comment>
<keyword evidence="12 20" id="KW-0472">Membrane</keyword>
<dbReference type="CDD" id="cd00028">
    <property type="entry name" value="B_lectin"/>
    <property type="match status" value="1"/>
</dbReference>